<dbReference type="InterPro" id="IPR050380">
    <property type="entry name" value="Immune_Resp_Modulators"/>
</dbReference>
<dbReference type="PANTHER" id="PTHR23411">
    <property type="entry name" value="TAPASIN"/>
    <property type="match status" value="1"/>
</dbReference>
<keyword evidence="3" id="KW-1133">Transmembrane helix</keyword>
<keyword evidence="3" id="KW-0812">Transmembrane</keyword>
<dbReference type="STRING" id="62062.ENSHHUP00000039497"/>
<dbReference type="InterPro" id="IPR007110">
    <property type="entry name" value="Ig-like_dom"/>
</dbReference>
<dbReference type="Pfam" id="PF07654">
    <property type="entry name" value="C1-set"/>
    <property type="match status" value="2"/>
</dbReference>
<dbReference type="Ensembl" id="ENSHHUT00000041039.1">
    <property type="protein sequence ID" value="ENSHHUP00000039497.1"/>
    <property type="gene ID" value="ENSHHUG00000024527.1"/>
</dbReference>
<dbReference type="InterPro" id="IPR003597">
    <property type="entry name" value="Ig_C1-set"/>
</dbReference>
<dbReference type="GeneTree" id="ENSGT01060000248704"/>
<dbReference type="InterPro" id="IPR013783">
    <property type="entry name" value="Ig-like_fold"/>
</dbReference>
<reference evidence="5" key="2">
    <citation type="submission" date="2025-08" db="UniProtKB">
        <authorList>
            <consortium name="Ensembl"/>
        </authorList>
    </citation>
    <scope>IDENTIFICATION</scope>
</reference>
<dbReference type="Proteomes" id="UP000314982">
    <property type="component" value="Unassembled WGS sequence"/>
</dbReference>
<feature type="region of interest" description="Disordered" evidence="2">
    <location>
        <begin position="1"/>
        <end position="22"/>
    </location>
</feature>
<name>A0A4W5MM34_9TELE</name>
<dbReference type="Gene3D" id="2.60.40.10">
    <property type="entry name" value="Immunoglobulins"/>
    <property type="match status" value="3"/>
</dbReference>
<keyword evidence="1" id="KW-0393">Immunoglobulin domain</keyword>
<organism evidence="5 6">
    <name type="scientific">Hucho hucho</name>
    <name type="common">huchen</name>
    <dbReference type="NCBI Taxonomy" id="62062"/>
    <lineage>
        <taxon>Eukaryota</taxon>
        <taxon>Metazoa</taxon>
        <taxon>Chordata</taxon>
        <taxon>Craniata</taxon>
        <taxon>Vertebrata</taxon>
        <taxon>Euteleostomi</taxon>
        <taxon>Actinopterygii</taxon>
        <taxon>Neopterygii</taxon>
        <taxon>Teleostei</taxon>
        <taxon>Protacanthopterygii</taxon>
        <taxon>Salmoniformes</taxon>
        <taxon>Salmonidae</taxon>
        <taxon>Salmoninae</taxon>
        <taxon>Hucho</taxon>
    </lineage>
</organism>
<evidence type="ECO:0000313" key="6">
    <source>
        <dbReference type="Proteomes" id="UP000314982"/>
    </source>
</evidence>
<keyword evidence="3" id="KW-0472">Membrane</keyword>
<proteinExistence type="predicted"/>
<dbReference type="InterPro" id="IPR003006">
    <property type="entry name" value="Ig/MHC_CS"/>
</dbReference>
<sequence>MPVNFLPLPSWEEPEGHGSLSSAPPSLLTLMNCGTPSNNVYSMGCVATGFLPSSLTFKWTDDSGSPGGAYTGVSQLRVAKNVWDTATSFKCSVEHPGGEKTAVINKPVEAIGTAILLPYMGIFIREGFQMRQCVKTTFSRTEIPRVFACHIHSVILTDKMLTLLETSECFLSNGTKYVSLLKVKNTDWNNKVKYICVVQHQEQTITKTISKTEPLMVTLNPPRVKEVFLYNQAVLDCVISGTDQDTVSGTNITWHVNGQEQTDHIDLKPIESKGNLNIRVSTLTIDQTEWTNVNKVQCSALKSGEVTSVIQDLSFTKGSRSLRHLNVVVINGHILQVLEREAQDVQTFAPAQQNILLTEPEAGFALSCTDNDEDEFSSLWSTTSSFIILFLLSLTYSTVLSLVKVLTLLI</sequence>
<keyword evidence="6" id="KW-1185">Reference proteome</keyword>
<dbReference type="PROSITE" id="PS50835">
    <property type="entry name" value="IG_LIKE"/>
    <property type="match status" value="2"/>
</dbReference>
<reference evidence="5" key="3">
    <citation type="submission" date="2025-09" db="UniProtKB">
        <authorList>
            <consortium name="Ensembl"/>
        </authorList>
    </citation>
    <scope>IDENTIFICATION</scope>
</reference>
<evidence type="ECO:0000256" key="2">
    <source>
        <dbReference type="SAM" id="MobiDB-lite"/>
    </source>
</evidence>
<reference evidence="6" key="1">
    <citation type="submission" date="2018-06" db="EMBL/GenBank/DDBJ databases">
        <title>Genome assembly of Danube salmon.</title>
        <authorList>
            <person name="Macqueen D.J."/>
            <person name="Gundappa M.K."/>
        </authorList>
    </citation>
    <scope>NUCLEOTIDE SEQUENCE [LARGE SCALE GENOMIC DNA]</scope>
</reference>
<evidence type="ECO:0000256" key="1">
    <source>
        <dbReference type="ARBA" id="ARBA00023319"/>
    </source>
</evidence>
<evidence type="ECO:0000313" key="5">
    <source>
        <dbReference type="Ensembl" id="ENSHHUP00000039497.1"/>
    </source>
</evidence>
<protein>
    <recommendedName>
        <fullName evidence="4">Ig-like domain-containing protein</fullName>
    </recommendedName>
</protein>
<dbReference type="PROSITE" id="PS00290">
    <property type="entry name" value="IG_MHC"/>
    <property type="match status" value="2"/>
</dbReference>
<feature type="domain" description="Ig-like" evidence="4">
    <location>
        <begin position="214"/>
        <end position="314"/>
    </location>
</feature>
<accession>A0A4W5MM34</accession>
<dbReference type="InterPro" id="IPR036179">
    <property type="entry name" value="Ig-like_dom_sf"/>
</dbReference>
<feature type="domain" description="Ig-like" evidence="4">
    <location>
        <begin position="25"/>
        <end position="105"/>
    </location>
</feature>
<feature type="transmembrane region" description="Helical" evidence="3">
    <location>
        <begin position="386"/>
        <end position="409"/>
    </location>
</feature>
<dbReference type="SUPFAM" id="SSF48726">
    <property type="entry name" value="Immunoglobulin"/>
    <property type="match status" value="2"/>
</dbReference>
<evidence type="ECO:0000259" key="4">
    <source>
        <dbReference type="PROSITE" id="PS50835"/>
    </source>
</evidence>
<dbReference type="AlphaFoldDB" id="A0A4W5MM34"/>
<evidence type="ECO:0000256" key="3">
    <source>
        <dbReference type="SAM" id="Phobius"/>
    </source>
</evidence>